<dbReference type="PANTHER" id="PTHR31009">
    <property type="entry name" value="S-ADENOSYL-L-METHIONINE:CARBOXYL METHYLTRANSFERASE FAMILY PROTEIN"/>
    <property type="match status" value="1"/>
</dbReference>
<evidence type="ECO:0000256" key="2">
    <source>
        <dbReference type="ARBA" id="ARBA00022842"/>
    </source>
</evidence>
<dbReference type="InterPro" id="IPR029063">
    <property type="entry name" value="SAM-dependent_MTases_sf"/>
</dbReference>
<evidence type="ECO:0000256" key="1">
    <source>
        <dbReference type="ARBA" id="ARBA00022723"/>
    </source>
</evidence>
<organism evidence="3 4">
    <name type="scientific">Tetracentron sinense</name>
    <name type="common">Spur-leaf</name>
    <dbReference type="NCBI Taxonomy" id="13715"/>
    <lineage>
        <taxon>Eukaryota</taxon>
        <taxon>Viridiplantae</taxon>
        <taxon>Streptophyta</taxon>
        <taxon>Embryophyta</taxon>
        <taxon>Tracheophyta</taxon>
        <taxon>Spermatophyta</taxon>
        <taxon>Magnoliopsida</taxon>
        <taxon>Trochodendrales</taxon>
        <taxon>Trochodendraceae</taxon>
        <taxon>Tetracentron</taxon>
    </lineage>
</organism>
<reference evidence="3 4" key="1">
    <citation type="submission" date="2020-04" db="EMBL/GenBank/DDBJ databases">
        <title>Plant Genome Project.</title>
        <authorList>
            <person name="Zhang R.-G."/>
        </authorList>
    </citation>
    <scope>NUCLEOTIDE SEQUENCE [LARGE SCALE GENOMIC DNA]</scope>
    <source>
        <strain evidence="3">YNK0</strain>
        <tissue evidence="3">Leaf</tissue>
    </source>
</reference>
<dbReference type="GO" id="GO:0046872">
    <property type="term" value="F:metal ion binding"/>
    <property type="evidence" value="ECO:0007669"/>
    <property type="project" value="UniProtKB-KW"/>
</dbReference>
<gene>
    <name evidence="3" type="ORF">HHK36_014787</name>
</gene>
<dbReference type="OrthoDB" id="1523883at2759"/>
<evidence type="ECO:0000313" key="3">
    <source>
        <dbReference type="EMBL" id="KAF8398922.1"/>
    </source>
</evidence>
<dbReference type="SUPFAM" id="SSF53335">
    <property type="entry name" value="S-adenosyl-L-methionine-dependent methyltransferases"/>
    <property type="match status" value="1"/>
</dbReference>
<dbReference type="OMA" id="QCNNSIE"/>
<dbReference type="Proteomes" id="UP000655225">
    <property type="component" value="Unassembled WGS sequence"/>
</dbReference>
<evidence type="ECO:0000313" key="4">
    <source>
        <dbReference type="Proteomes" id="UP000655225"/>
    </source>
</evidence>
<sequence length="369" mass="41341">MSCCRKPTTTSRVRCKRIIAVRKITPFAQPTCRHHYHQNMERAATNAAKAIIDEEIAENLNIKQLFSALKTFRIADLGCSVGPNTFIAVHNIIAAVEHKYRSEGLDSSIPEFQVFFSDQTSNDFNTLFTTLPLDRRYFVAGVPGSFHGRLFPEASLHFVYSAYALQFLSKLPKEVVEKSSPAWNKGKIHYSNAPNEVVEAYSAQFAKDIQTFLYARSQELVSGGLLALIMPSIPNGTLLSQSFLGIPVELMGSTLMDMAKMGLVSEAKVDSFNLPTYLTSPQELEGLVERNGCFSIMKLCLVDSSMKHNAQSLTMHVRAGVEGMVGEHFGTEIIDELFNRYCAKLEEYSFIFDSDYQKGNQLFVILKRK</sequence>
<dbReference type="InterPro" id="IPR042086">
    <property type="entry name" value="MeTrfase_capping"/>
</dbReference>
<keyword evidence="1" id="KW-0479">Metal-binding</keyword>
<dbReference type="GO" id="GO:0008168">
    <property type="term" value="F:methyltransferase activity"/>
    <property type="evidence" value="ECO:0007669"/>
    <property type="project" value="InterPro"/>
</dbReference>
<name>A0A834Z3F0_TETSI</name>
<dbReference type="InterPro" id="IPR005299">
    <property type="entry name" value="MeTrfase_7"/>
</dbReference>
<accession>A0A834Z3F0</accession>
<evidence type="ECO:0008006" key="5">
    <source>
        <dbReference type="Google" id="ProtNLM"/>
    </source>
</evidence>
<protein>
    <recommendedName>
        <fullName evidence="5">S-adenosylmethionine-dependent methyltransferase</fullName>
    </recommendedName>
</protein>
<dbReference type="Pfam" id="PF03492">
    <property type="entry name" value="Methyltransf_7"/>
    <property type="match status" value="1"/>
</dbReference>
<dbReference type="Gene3D" id="1.10.1200.270">
    <property type="entry name" value="Methyltransferase, alpha-helical capping domain"/>
    <property type="match status" value="1"/>
</dbReference>
<dbReference type="EMBL" id="JABCRI010000010">
    <property type="protein sequence ID" value="KAF8398922.1"/>
    <property type="molecule type" value="Genomic_DNA"/>
</dbReference>
<keyword evidence="4" id="KW-1185">Reference proteome</keyword>
<comment type="caution">
    <text evidence="3">The sequence shown here is derived from an EMBL/GenBank/DDBJ whole genome shotgun (WGS) entry which is preliminary data.</text>
</comment>
<dbReference type="Gene3D" id="3.40.50.150">
    <property type="entry name" value="Vaccinia Virus protein VP39"/>
    <property type="match status" value="1"/>
</dbReference>
<dbReference type="AlphaFoldDB" id="A0A834Z3F0"/>
<keyword evidence="2" id="KW-0460">Magnesium</keyword>
<proteinExistence type="predicted"/>